<dbReference type="Gene3D" id="1.10.600.10">
    <property type="entry name" value="Farnesyl Diphosphate Synthase"/>
    <property type="match status" value="1"/>
</dbReference>
<name>A0A250J250_9BACT</name>
<comment type="similarity">
    <text evidence="1">Belongs to the terpene synthase family.</text>
</comment>
<dbReference type="GO" id="GO:0010333">
    <property type="term" value="F:terpene synthase activity"/>
    <property type="evidence" value="ECO:0007669"/>
    <property type="project" value="InterPro"/>
</dbReference>
<gene>
    <name evidence="2" type="ORF">CYFUS_003481</name>
</gene>
<dbReference type="EMBL" id="CP022098">
    <property type="protein sequence ID" value="ATB38055.1"/>
    <property type="molecule type" value="Genomic_DNA"/>
</dbReference>
<dbReference type="RefSeq" id="WP_095986281.1">
    <property type="nucleotide sequence ID" value="NZ_CP022098.1"/>
</dbReference>
<evidence type="ECO:0000313" key="3">
    <source>
        <dbReference type="Proteomes" id="UP000217257"/>
    </source>
</evidence>
<dbReference type="InterPro" id="IPR008949">
    <property type="entry name" value="Isoprenoid_synthase_dom_sf"/>
</dbReference>
<dbReference type="KEGG" id="cfus:CYFUS_003481"/>
<keyword evidence="1" id="KW-0460">Magnesium</keyword>
<dbReference type="AlphaFoldDB" id="A0A250J250"/>
<proteinExistence type="inferred from homology"/>
<organism evidence="2 3">
    <name type="scientific">Cystobacter fuscus</name>
    <dbReference type="NCBI Taxonomy" id="43"/>
    <lineage>
        <taxon>Bacteria</taxon>
        <taxon>Pseudomonadati</taxon>
        <taxon>Myxococcota</taxon>
        <taxon>Myxococcia</taxon>
        <taxon>Myxococcales</taxon>
        <taxon>Cystobacterineae</taxon>
        <taxon>Archangiaceae</taxon>
        <taxon>Cystobacter</taxon>
    </lineage>
</organism>
<sequence>MRTIALPPLRLPFPQKLNPHNHQAWPHTVEWVKRFNLLPEKAIPYFRAQDYHWLSAYAFPEADLEQLILINDCMTAFYLFDKHWDDAPPDALESMQAPLLDALWGRPPGDAPEGPLENAMRDMRRRMMKYSTDAWMTRFCESLEAYFKACVWEAKNKSNSQVPDVASYIRMREATGAVQPSFELAGVLGLVQIPPSVLEEPIIKRLNQLANHEITLFNDIISLEKEMRVGDMHNLVFIIQKQNEKNGTECSLEGAMKQAAKMHDDEVLEFLELEAKVPSWGEPLDTEVRRYIDVLRCWMRANMDWSLMSTRYKTPEAPAA</sequence>
<comment type="cofactor">
    <cofactor evidence="1">
        <name>Mg(2+)</name>
        <dbReference type="ChEBI" id="CHEBI:18420"/>
    </cofactor>
</comment>
<dbReference type="Pfam" id="PF19086">
    <property type="entry name" value="Terpene_syn_C_2"/>
    <property type="match status" value="1"/>
</dbReference>
<keyword evidence="1" id="KW-0479">Metal-binding</keyword>
<dbReference type="PANTHER" id="PTHR35201">
    <property type="entry name" value="TERPENE SYNTHASE"/>
    <property type="match status" value="1"/>
</dbReference>
<dbReference type="PANTHER" id="PTHR35201:SF4">
    <property type="entry name" value="BETA-PINACENE SYNTHASE-RELATED"/>
    <property type="match status" value="1"/>
</dbReference>
<dbReference type="InterPro" id="IPR034686">
    <property type="entry name" value="Terpene_cyclase-like_2"/>
</dbReference>
<dbReference type="SUPFAM" id="SSF48576">
    <property type="entry name" value="Terpenoid synthases"/>
    <property type="match status" value="1"/>
</dbReference>
<dbReference type="GO" id="GO:0046872">
    <property type="term" value="F:metal ion binding"/>
    <property type="evidence" value="ECO:0007669"/>
    <property type="project" value="UniProtKB-KW"/>
</dbReference>
<accession>A0A250J250</accession>
<keyword evidence="1" id="KW-0456">Lyase</keyword>
<evidence type="ECO:0000256" key="1">
    <source>
        <dbReference type="RuleBase" id="RU366034"/>
    </source>
</evidence>
<dbReference type="Proteomes" id="UP000217257">
    <property type="component" value="Chromosome"/>
</dbReference>
<reference evidence="2 3" key="1">
    <citation type="submission" date="2017-06" db="EMBL/GenBank/DDBJ databases">
        <title>Sequencing and comparative analysis of myxobacterial genomes.</title>
        <authorList>
            <person name="Rupp O."/>
            <person name="Goesmann A."/>
            <person name="Sogaard-Andersen L."/>
        </authorList>
    </citation>
    <scope>NUCLEOTIDE SEQUENCE [LARGE SCALE GENOMIC DNA]</scope>
    <source>
        <strain evidence="2 3">DSM 52655</strain>
    </source>
</reference>
<dbReference type="EC" id="4.2.3.-" evidence="1"/>
<evidence type="ECO:0000313" key="2">
    <source>
        <dbReference type="EMBL" id="ATB38055.1"/>
    </source>
</evidence>
<protein>
    <recommendedName>
        <fullName evidence="1">Terpene synthase</fullName>
        <ecNumber evidence="1">4.2.3.-</ecNumber>
    </recommendedName>
</protein>